<organism evidence="2 3">
    <name type="scientific">Streptomyces axinellae</name>
    <dbReference type="NCBI Taxonomy" id="552788"/>
    <lineage>
        <taxon>Bacteria</taxon>
        <taxon>Bacillati</taxon>
        <taxon>Actinomycetota</taxon>
        <taxon>Actinomycetes</taxon>
        <taxon>Kitasatosporales</taxon>
        <taxon>Streptomycetaceae</taxon>
        <taxon>Streptomyces</taxon>
    </lineage>
</organism>
<feature type="compositionally biased region" description="Low complexity" evidence="1">
    <location>
        <begin position="63"/>
        <end position="75"/>
    </location>
</feature>
<gene>
    <name evidence="2" type="ORF">GCM10009863_66730</name>
</gene>
<sequence length="162" mass="16731">MSSGDAAEEPLRLDLAAADGPGKDSETLASSGGDKKRAARFMEDHLLPDVHAAGRMGEGGGKVVPPLLGPGAPGVSALKPDTGLQGLARWATASGLSEAMPVWEGQVGRLMARLHAELKALGGAKNLLQDRDITHGQDLAATPQTDLSDAAQPPSRSRLDHF</sequence>
<evidence type="ECO:0000313" key="2">
    <source>
        <dbReference type="EMBL" id="GAA2640261.1"/>
    </source>
</evidence>
<comment type="caution">
    <text evidence="2">The sequence shown here is derived from an EMBL/GenBank/DDBJ whole genome shotgun (WGS) entry which is preliminary data.</text>
</comment>
<feature type="region of interest" description="Disordered" evidence="1">
    <location>
        <begin position="1"/>
        <end position="39"/>
    </location>
</feature>
<feature type="region of interest" description="Disordered" evidence="1">
    <location>
        <begin position="135"/>
        <end position="162"/>
    </location>
</feature>
<reference evidence="2 3" key="1">
    <citation type="journal article" date="2019" name="Int. J. Syst. Evol. Microbiol.">
        <title>The Global Catalogue of Microorganisms (GCM) 10K type strain sequencing project: providing services to taxonomists for standard genome sequencing and annotation.</title>
        <authorList>
            <consortium name="The Broad Institute Genomics Platform"/>
            <consortium name="The Broad Institute Genome Sequencing Center for Infectious Disease"/>
            <person name="Wu L."/>
            <person name="Ma J."/>
        </authorList>
    </citation>
    <scope>NUCLEOTIDE SEQUENCE [LARGE SCALE GENOMIC DNA]</scope>
    <source>
        <strain evidence="2 3">JCM 16373</strain>
    </source>
</reference>
<evidence type="ECO:0000256" key="1">
    <source>
        <dbReference type="SAM" id="MobiDB-lite"/>
    </source>
</evidence>
<dbReference type="Proteomes" id="UP001501447">
    <property type="component" value="Unassembled WGS sequence"/>
</dbReference>
<name>A0ABN3R0S2_9ACTN</name>
<protein>
    <submittedName>
        <fullName evidence="2">Uncharacterized protein</fullName>
    </submittedName>
</protein>
<feature type="region of interest" description="Disordered" evidence="1">
    <location>
        <begin position="52"/>
        <end position="75"/>
    </location>
</feature>
<proteinExistence type="predicted"/>
<dbReference type="EMBL" id="BAAARJ010000038">
    <property type="protein sequence ID" value="GAA2640261.1"/>
    <property type="molecule type" value="Genomic_DNA"/>
</dbReference>
<accession>A0ABN3R0S2</accession>
<keyword evidence="3" id="KW-1185">Reference proteome</keyword>
<dbReference type="RefSeq" id="WP_344570819.1">
    <property type="nucleotide sequence ID" value="NZ_BAAARJ010000038.1"/>
</dbReference>
<evidence type="ECO:0000313" key="3">
    <source>
        <dbReference type="Proteomes" id="UP001501447"/>
    </source>
</evidence>